<dbReference type="RefSeq" id="WP_345693567.1">
    <property type="nucleotide sequence ID" value="NZ_BAABIT010000001.1"/>
</dbReference>
<keyword evidence="2" id="KW-1185">Reference proteome</keyword>
<evidence type="ECO:0000313" key="1">
    <source>
        <dbReference type="EMBL" id="MFC5021615.1"/>
    </source>
</evidence>
<reference evidence="2" key="1">
    <citation type="journal article" date="2019" name="Int. J. Syst. Evol. Microbiol.">
        <title>The Global Catalogue of Microorganisms (GCM) 10K type strain sequencing project: providing services to taxonomists for standard genome sequencing and annotation.</title>
        <authorList>
            <consortium name="The Broad Institute Genomics Platform"/>
            <consortium name="The Broad Institute Genome Sequencing Center for Infectious Disease"/>
            <person name="Wu L."/>
            <person name="Ma J."/>
        </authorList>
    </citation>
    <scope>NUCLEOTIDE SEQUENCE [LARGE SCALE GENOMIC DNA]</scope>
    <source>
        <strain evidence="2">CGMCC 4.1648</strain>
    </source>
</reference>
<protein>
    <submittedName>
        <fullName evidence="1">Uncharacterized protein</fullName>
    </submittedName>
</protein>
<comment type="caution">
    <text evidence="1">The sequence shown here is derived from an EMBL/GenBank/DDBJ whole genome shotgun (WGS) entry which is preliminary data.</text>
</comment>
<accession>A0ABV9X830</accession>
<dbReference type="SUPFAM" id="SSF48239">
    <property type="entry name" value="Terpenoid cyclases/Protein prenyltransferases"/>
    <property type="match status" value="1"/>
</dbReference>
<gene>
    <name evidence="1" type="ORF">ACFPM3_05540</name>
</gene>
<name>A0ABV9X830_9ACTN</name>
<dbReference type="EMBL" id="JBHSJD010000002">
    <property type="protein sequence ID" value="MFC5021615.1"/>
    <property type="molecule type" value="Genomic_DNA"/>
</dbReference>
<dbReference type="Gene3D" id="1.50.10.20">
    <property type="match status" value="1"/>
</dbReference>
<sequence length="136" mass="14143">MTAAAVDALAAQRDPRLSSEPVRRMLKRTEVLLHGSRNRDGGWGQHTGDSSDVISTAYGLIATCGQEDPAPAADAAAFLLAARRGDGGLKHTDLLTLVGRPVAFEPSPALSGHAVQHGWPQADRTTLPCLLAAVGA</sequence>
<dbReference type="InterPro" id="IPR008930">
    <property type="entry name" value="Terpenoid_cyclase/PrenylTrfase"/>
</dbReference>
<evidence type="ECO:0000313" key="2">
    <source>
        <dbReference type="Proteomes" id="UP001595829"/>
    </source>
</evidence>
<proteinExistence type="predicted"/>
<organism evidence="1 2">
    <name type="scientific">Streptomyces coeruleoprunus</name>
    <dbReference type="NCBI Taxonomy" id="285563"/>
    <lineage>
        <taxon>Bacteria</taxon>
        <taxon>Bacillati</taxon>
        <taxon>Actinomycetota</taxon>
        <taxon>Actinomycetes</taxon>
        <taxon>Kitasatosporales</taxon>
        <taxon>Streptomycetaceae</taxon>
        <taxon>Streptomyces</taxon>
    </lineage>
</organism>
<dbReference type="Proteomes" id="UP001595829">
    <property type="component" value="Unassembled WGS sequence"/>
</dbReference>